<dbReference type="GO" id="GO:0046872">
    <property type="term" value="F:metal ion binding"/>
    <property type="evidence" value="ECO:0007669"/>
    <property type="project" value="UniProtKB-KW"/>
</dbReference>
<dbReference type="CDD" id="cd00841">
    <property type="entry name" value="MPP_YfcE"/>
    <property type="match status" value="1"/>
</dbReference>
<evidence type="ECO:0000313" key="5">
    <source>
        <dbReference type="Proteomes" id="UP000823618"/>
    </source>
</evidence>
<evidence type="ECO:0000313" key="4">
    <source>
        <dbReference type="EMBL" id="MBO8462987.1"/>
    </source>
</evidence>
<organism evidence="4 5">
    <name type="scientific">Candidatus Scybalomonas excrementavium</name>
    <dbReference type="NCBI Taxonomy" id="2840943"/>
    <lineage>
        <taxon>Bacteria</taxon>
        <taxon>Bacillati</taxon>
        <taxon>Bacillota</taxon>
        <taxon>Clostridia</taxon>
        <taxon>Lachnospirales</taxon>
        <taxon>Lachnospiraceae</taxon>
        <taxon>Lachnospiraceae incertae sedis</taxon>
        <taxon>Candidatus Scybalomonas</taxon>
    </lineage>
</organism>
<dbReference type="EC" id="3.1.4.-" evidence="2"/>
<name>A0A9D9HZW1_9FIRM</name>
<dbReference type="PANTHER" id="PTHR11124">
    <property type="entry name" value="VACUOLAR SORTING PROTEIN VPS29"/>
    <property type="match status" value="1"/>
</dbReference>
<reference evidence="4" key="1">
    <citation type="submission" date="2020-10" db="EMBL/GenBank/DDBJ databases">
        <authorList>
            <person name="Gilroy R."/>
        </authorList>
    </citation>
    <scope>NUCLEOTIDE SEQUENCE</scope>
    <source>
        <strain evidence="4">E3-2379</strain>
    </source>
</reference>
<comment type="cofactor">
    <cofactor evidence="2">
        <name>a divalent metal cation</name>
        <dbReference type="ChEBI" id="CHEBI:60240"/>
    </cofactor>
</comment>
<gene>
    <name evidence="4" type="ORF">IAC13_03535</name>
</gene>
<dbReference type="SUPFAM" id="SSF56300">
    <property type="entry name" value="Metallo-dependent phosphatases"/>
    <property type="match status" value="1"/>
</dbReference>
<protein>
    <recommendedName>
        <fullName evidence="2">Phosphoesterase</fullName>
        <ecNumber evidence="2">3.1.4.-</ecNumber>
    </recommendedName>
</protein>
<evidence type="ECO:0000256" key="1">
    <source>
        <dbReference type="ARBA" id="ARBA00008950"/>
    </source>
</evidence>
<dbReference type="InterPro" id="IPR000979">
    <property type="entry name" value="Phosphodiesterase_MJ0936/Vps29"/>
</dbReference>
<feature type="domain" description="Calcineurin-like phosphoesterase" evidence="3">
    <location>
        <begin position="1"/>
        <end position="148"/>
    </location>
</feature>
<sequence length="168" mass="19456">MKILVISDSHGRDENVKGVMEQVKDFDMVIHCGDVEGGEDYIKALTDKPVILVAGNNDFYSDLPDREIVEVEGYRIFVTHGHQFYVNFGTEDLETYCRQHNIQVAMFGHTHRPYLQIEDDLTVLNPGSISYPRQRERKQTYLIMEIDKQGEAHYFHGIYEGGSYRGFF</sequence>
<dbReference type="InterPro" id="IPR041802">
    <property type="entry name" value="MPP_YfcE"/>
</dbReference>
<dbReference type="Gene3D" id="3.60.21.10">
    <property type="match status" value="1"/>
</dbReference>
<dbReference type="AlphaFoldDB" id="A0A9D9HZW1"/>
<evidence type="ECO:0000259" key="3">
    <source>
        <dbReference type="Pfam" id="PF12850"/>
    </source>
</evidence>
<reference evidence="4" key="2">
    <citation type="journal article" date="2021" name="PeerJ">
        <title>Extensive microbial diversity within the chicken gut microbiome revealed by metagenomics and culture.</title>
        <authorList>
            <person name="Gilroy R."/>
            <person name="Ravi A."/>
            <person name="Getino M."/>
            <person name="Pursley I."/>
            <person name="Horton D.L."/>
            <person name="Alikhan N.F."/>
            <person name="Baker D."/>
            <person name="Gharbi K."/>
            <person name="Hall N."/>
            <person name="Watson M."/>
            <person name="Adriaenssens E.M."/>
            <person name="Foster-Nyarko E."/>
            <person name="Jarju S."/>
            <person name="Secka A."/>
            <person name="Antonio M."/>
            <person name="Oren A."/>
            <person name="Chaudhuri R.R."/>
            <person name="La Ragione R."/>
            <person name="Hildebrand F."/>
            <person name="Pallen M.J."/>
        </authorList>
    </citation>
    <scope>NUCLEOTIDE SEQUENCE</scope>
    <source>
        <strain evidence="4">E3-2379</strain>
    </source>
</reference>
<evidence type="ECO:0000256" key="2">
    <source>
        <dbReference type="RuleBase" id="RU362039"/>
    </source>
</evidence>
<dbReference type="GO" id="GO:0016787">
    <property type="term" value="F:hydrolase activity"/>
    <property type="evidence" value="ECO:0007669"/>
    <property type="project" value="UniProtKB-UniRule"/>
</dbReference>
<accession>A0A9D9HZW1</accession>
<dbReference type="NCBIfam" id="TIGR00040">
    <property type="entry name" value="yfcE"/>
    <property type="match status" value="1"/>
</dbReference>
<comment type="similarity">
    <text evidence="1 2">Belongs to the metallophosphoesterase superfamily. YfcE family.</text>
</comment>
<proteinExistence type="inferred from homology"/>
<dbReference type="InterPro" id="IPR029052">
    <property type="entry name" value="Metallo-depent_PP-like"/>
</dbReference>
<keyword evidence="2" id="KW-0479">Metal-binding</keyword>
<dbReference type="Proteomes" id="UP000823618">
    <property type="component" value="Unassembled WGS sequence"/>
</dbReference>
<dbReference type="Pfam" id="PF12850">
    <property type="entry name" value="Metallophos_2"/>
    <property type="match status" value="1"/>
</dbReference>
<comment type="caution">
    <text evidence="4">The sequence shown here is derived from an EMBL/GenBank/DDBJ whole genome shotgun (WGS) entry which is preliminary data.</text>
</comment>
<dbReference type="InterPro" id="IPR024654">
    <property type="entry name" value="Calcineurin-like_PHP_lpxH"/>
</dbReference>
<dbReference type="EMBL" id="JADIML010000098">
    <property type="protein sequence ID" value="MBO8462987.1"/>
    <property type="molecule type" value="Genomic_DNA"/>
</dbReference>